<dbReference type="AlphaFoldDB" id="A0A7X1BTM5"/>
<evidence type="ECO:0000259" key="1">
    <source>
        <dbReference type="SMART" id="SM00954"/>
    </source>
</evidence>
<dbReference type="PANTHER" id="PTHR41773">
    <property type="entry name" value="GTP PYROPHOSPHATASE-RELATED"/>
    <property type="match status" value="1"/>
</dbReference>
<dbReference type="InterPro" id="IPR043519">
    <property type="entry name" value="NT_sf"/>
</dbReference>
<evidence type="ECO:0000313" key="2">
    <source>
        <dbReference type="EMBL" id="MBC2622881.1"/>
    </source>
</evidence>
<protein>
    <submittedName>
        <fullName evidence="2">RelA/SpoT domain-containing protein</fullName>
    </submittedName>
</protein>
<accession>A0A7X1BTM5</accession>
<dbReference type="GO" id="GO:0015969">
    <property type="term" value="P:guanosine tetraphosphate metabolic process"/>
    <property type="evidence" value="ECO:0007669"/>
    <property type="project" value="InterPro"/>
</dbReference>
<dbReference type="Gene3D" id="3.30.460.10">
    <property type="entry name" value="Beta Polymerase, domain 2"/>
    <property type="match status" value="1"/>
</dbReference>
<dbReference type="PANTHER" id="PTHR41773:SF1">
    <property type="entry name" value="RELA_SPOT DOMAIN-CONTAINING PROTEIN"/>
    <property type="match status" value="1"/>
</dbReference>
<dbReference type="EMBL" id="JACLAG010000012">
    <property type="protein sequence ID" value="MBC2622881.1"/>
    <property type="molecule type" value="Genomic_DNA"/>
</dbReference>
<organism evidence="2 3">
    <name type="scientific">Citrobacter cronae</name>
    <dbReference type="NCBI Taxonomy" id="1748967"/>
    <lineage>
        <taxon>Bacteria</taxon>
        <taxon>Pseudomonadati</taxon>
        <taxon>Pseudomonadota</taxon>
        <taxon>Gammaproteobacteria</taxon>
        <taxon>Enterobacterales</taxon>
        <taxon>Enterobacteriaceae</taxon>
        <taxon>Citrobacter</taxon>
        <taxon>Citrobacter freundii complex</taxon>
    </lineage>
</organism>
<proteinExistence type="predicted"/>
<name>A0A7X1BTM5_9ENTR</name>
<dbReference type="Pfam" id="PF04607">
    <property type="entry name" value="RelA_SpoT"/>
    <property type="match status" value="1"/>
</dbReference>
<comment type="caution">
    <text evidence="2">The sequence shown here is derived from an EMBL/GenBank/DDBJ whole genome shotgun (WGS) entry which is preliminary data.</text>
</comment>
<sequence>MSENNDCILTSFLDSYRREYFFYHELAKEVKVRIENKLDESGIKAIVSFRAKSIKSIKDKIEKRNSDNKRKPYESCSDIYGDIVDLSGVRVALYFPAEMEKVSNIIENEFNVAVKKKFPGEGDNKNNSRYVKKFDGYHARHFRVMLKDNSIFANHMVEIQIASVLMHAWSEVEHDLDYKPSSGSLSIEELMILDEINGLVISGNIALERLQQAMLKRIDDSGYIFRNHYDLAAFFSSKIHYGEIINTKEIYNLLLKIDVISKEKVSVVTDKVNKHIEKKRKALDARQKRVSPDGVDAFKSGFLEALITLIISKEWSENVLNLMASGYKAFPEPFKNQDVIFNCLRHGKNKDISKAFGYLWRIRFLGENRFDDFDLRKFDMFFEPVSESITKEDAIESLEDLIDALKVAGTSHFNADSVSEIDKLAKVVNEKIKIKKTD</sequence>
<reference evidence="2 3" key="1">
    <citation type="submission" date="2020-08" db="EMBL/GenBank/DDBJ databases">
        <title>Emergence and comparative genomics analysis of Citrobacter in Fennec fox imported from North Africa to China.</title>
        <authorList>
            <person name="Zheng B."/>
        </authorList>
    </citation>
    <scope>NUCLEOTIDE SEQUENCE [LARGE SCALE GENOMIC DNA]</scope>
    <source>
        <strain evidence="2 3">FF141</strain>
    </source>
</reference>
<dbReference type="RefSeq" id="WP_185656651.1">
    <property type="nucleotide sequence ID" value="NZ_JACLAG010000012.1"/>
</dbReference>
<dbReference type="CDD" id="cd05399">
    <property type="entry name" value="NT_Rel-Spo_like"/>
    <property type="match status" value="1"/>
</dbReference>
<feature type="domain" description="RelA/SpoT" evidence="1">
    <location>
        <begin position="49"/>
        <end position="184"/>
    </location>
</feature>
<dbReference type="SMART" id="SM00954">
    <property type="entry name" value="RelA_SpoT"/>
    <property type="match status" value="1"/>
</dbReference>
<dbReference type="Proteomes" id="UP000548504">
    <property type="component" value="Unassembled WGS sequence"/>
</dbReference>
<dbReference type="InterPro" id="IPR007685">
    <property type="entry name" value="RelA_SpoT"/>
</dbReference>
<gene>
    <name evidence="2" type="ORF">H7I73_24930</name>
</gene>
<dbReference type="SUPFAM" id="SSF81301">
    <property type="entry name" value="Nucleotidyltransferase"/>
    <property type="match status" value="1"/>
</dbReference>
<evidence type="ECO:0000313" key="3">
    <source>
        <dbReference type="Proteomes" id="UP000548504"/>
    </source>
</evidence>